<dbReference type="AlphaFoldDB" id="C1MXW4"/>
<evidence type="ECO:0000259" key="8">
    <source>
        <dbReference type="Pfam" id="PF01082"/>
    </source>
</evidence>
<evidence type="ECO:0000313" key="10">
    <source>
        <dbReference type="Proteomes" id="UP000001876"/>
    </source>
</evidence>
<evidence type="ECO:0000256" key="2">
    <source>
        <dbReference type="ARBA" id="ARBA00022729"/>
    </source>
</evidence>
<dbReference type="InterPro" id="IPR000323">
    <property type="entry name" value="Cu2_ascorb_mOase_N"/>
</dbReference>
<evidence type="ECO:0000256" key="1">
    <source>
        <dbReference type="ARBA" id="ARBA00022723"/>
    </source>
</evidence>
<reference evidence="9 10" key="1">
    <citation type="journal article" date="2009" name="Science">
        <title>Green evolution and dynamic adaptations revealed by genomes of the marine picoeukaryotes Micromonas.</title>
        <authorList>
            <person name="Worden A.Z."/>
            <person name="Lee J.H."/>
            <person name="Mock T."/>
            <person name="Rouze P."/>
            <person name="Simmons M.P."/>
            <person name="Aerts A.L."/>
            <person name="Allen A.E."/>
            <person name="Cuvelier M.L."/>
            <person name="Derelle E."/>
            <person name="Everett M.V."/>
            <person name="Foulon E."/>
            <person name="Grimwood J."/>
            <person name="Gundlach H."/>
            <person name="Henrissat B."/>
            <person name="Napoli C."/>
            <person name="McDonald S.M."/>
            <person name="Parker M.S."/>
            <person name="Rombauts S."/>
            <person name="Salamov A."/>
            <person name="Von Dassow P."/>
            <person name="Badger J.H."/>
            <person name="Coutinho P.M."/>
            <person name="Demir E."/>
            <person name="Dubchak I."/>
            <person name="Gentemann C."/>
            <person name="Eikrem W."/>
            <person name="Gready J.E."/>
            <person name="John U."/>
            <person name="Lanier W."/>
            <person name="Lindquist E.A."/>
            <person name="Lucas S."/>
            <person name="Mayer K.F."/>
            <person name="Moreau H."/>
            <person name="Not F."/>
            <person name="Otillar R."/>
            <person name="Panaud O."/>
            <person name="Pangilinan J."/>
            <person name="Paulsen I."/>
            <person name="Piegu B."/>
            <person name="Poliakov A."/>
            <person name="Robbens S."/>
            <person name="Schmutz J."/>
            <person name="Toulza E."/>
            <person name="Wyss T."/>
            <person name="Zelensky A."/>
            <person name="Zhou K."/>
            <person name="Armbrust E.V."/>
            <person name="Bhattacharya D."/>
            <person name="Goodenough U.W."/>
            <person name="Van de Peer Y."/>
            <person name="Grigoriev I.V."/>
        </authorList>
    </citation>
    <scope>NUCLEOTIDE SEQUENCE [LARGE SCALE GENOMIC DNA]</scope>
    <source>
        <strain evidence="9 10">CCMP1545</strain>
    </source>
</reference>
<dbReference type="KEGG" id="mpp:MICPUCDRAFT_60312"/>
<name>C1MXW4_MICPC</name>
<keyword evidence="6" id="KW-0325">Glycoprotein</keyword>
<sequence length="209" mass="22494">MPPPRERASPRRTPSRWRARRPRRLAIALVLCALAALSPRASAAVDDASADDDPQVRGSIAIELSTRDAVAARRDTYTYAHASMPKDGAHYIARFEPKADMAIVHHMLLFGCERGVASTLRTRSGGMFSAPGPAATSVEPRGAMCADSNVEPFIFGWGKNAPDLVLPKDVGFRVGAEGGGFESLVLEVHYLEAQARSPRTGPRTTASAW</sequence>
<proteinExistence type="predicted"/>
<dbReference type="GO" id="GO:0005507">
    <property type="term" value="F:copper ion binding"/>
    <property type="evidence" value="ECO:0007669"/>
    <property type="project" value="InterPro"/>
</dbReference>
<gene>
    <name evidence="9" type="ORF">MICPUCDRAFT_60312</name>
</gene>
<keyword evidence="2 7" id="KW-0732">Signal</keyword>
<protein>
    <submittedName>
        <fullName evidence="9">Predicted protein</fullName>
    </submittedName>
</protein>
<dbReference type="OrthoDB" id="10044505at2759"/>
<feature type="signal peptide" evidence="7">
    <location>
        <begin position="1"/>
        <end position="43"/>
    </location>
</feature>
<dbReference type="InterPro" id="IPR020611">
    <property type="entry name" value="Cu2_ascorb_mOase_CS-1"/>
</dbReference>
<evidence type="ECO:0000313" key="9">
    <source>
        <dbReference type="EMBL" id="EEH55230.1"/>
    </source>
</evidence>
<dbReference type="Proteomes" id="UP000001876">
    <property type="component" value="Unassembled WGS sequence"/>
</dbReference>
<evidence type="ECO:0000256" key="5">
    <source>
        <dbReference type="ARBA" id="ARBA00023033"/>
    </source>
</evidence>
<feature type="domain" description="Copper type II ascorbate-dependent monooxygenase N-terminal" evidence="8">
    <location>
        <begin position="70"/>
        <end position="194"/>
    </location>
</feature>
<accession>C1MXW4</accession>
<dbReference type="RefSeq" id="XP_003060461.1">
    <property type="nucleotide sequence ID" value="XM_003060415.1"/>
</dbReference>
<dbReference type="eggNOG" id="KOG3567">
    <property type="taxonomic scope" value="Eukaryota"/>
</dbReference>
<dbReference type="PROSITE" id="PS00084">
    <property type="entry name" value="CU2_MONOOXYGENASE_1"/>
    <property type="match status" value="1"/>
</dbReference>
<dbReference type="GeneID" id="9686206"/>
<dbReference type="InterPro" id="IPR036939">
    <property type="entry name" value="Cu2_ascorb_mOase_N_sf"/>
</dbReference>
<dbReference type="PANTHER" id="PTHR10680">
    <property type="entry name" value="PEPTIDYL-GLYCINE ALPHA-AMIDATING MONOOXYGENASE"/>
    <property type="match status" value="1"/>
</dbReference>
<dbReference type="InterPro" id="IPR008977">
    <property type="entry name" value="PHM/PNGase_F_dom_sf"/>
</dbReference>
<evidence type="ECO:0000256" key="7">
    <source>
        <dbReference type="SAM" id="SignalP"/>
    </source>
</evidence>
<organism evidence="10">
    <name type="scientific">Micromonas pusilla (strain CCMP1545)</name>
    <name type="common">Picoplanktonic green alga</name>
    <dbReference type="NCBI Taxonomy" id="564608"/>
    <lineage>
        <taxon>Eukaryota</taxon>
        <taxon>Viridiplantae</taxon>
        <taxon>Chlorophyta</taxon>
        <taxon>Mamiellophyceae</taxon>
        <taxon>Mamiellales</taxon>
        <taxon>Mamiellaceae</taxon>
        <taxon>Micromonas</taxon>
    </lineage>
</organism>
<evidence type="ECO:0000256" key="6">
    <source>
        <dbReference type="ARBA" id="ARBA00023180"/>
    </source>
</evidence>
<keyword evidence="5" id="KW-0503">Monooxygenase</keyword>
<dbReference type="Pfam" id="PF01082">
    <property type="entry name" value="Cu2_monooxygen"/>
    <property type="match status" value="1"/>
</dbReference>
<dbReference type="Gene3D" id="2.60.120.310">
    <property type="entry name" value="Copper type II, ascorbate-dependent monooxygenase, N-terminal domain"/>
    <property type="match status" value="1"/>
</dbReference>
<dbReference type="SUPFAM" id="SSF49742">
    <property type="entry name" value="PHM/PNGase F"/>
    <property type="match status" value="1"/>
</dbReference>
<dbReference type="GO" id="GO:0016715">
    <property type="term" value="F:oxidoreductase activity, acting on paired donors, with incorporation or reduction of molecular oxygen, reduced ascorbate as one donor, and incorporation of one atom of oxygen"/>
    <property type="evidence" value="ECO:0007669"/>
    <property type="project" value="InterPro"/>
</dbReference>
<keyword evidence="4" id="KW-0186">Copper</keyword>
<evidence type="ECO:0000256" key="4">
    <source>
        <dbReference type="ARBA" id="ARBA00023008"/>
    </source>
</evidence>
<feature type="chain" id="PRO_5002910554" evidence="7">
    <location>
        <begin position="44"/>
        <end position="209"/>
    </location>
</feature>
<keyword evidence="10" id="KW-1185">Reference proteome</keyword>
<dbReference type="EMBL" id="GG663742">
    <property type="protein sequence ID" value="EEH55230.1"/>
    <property type="molecule type" value="Genomic_DNA"/>
</dbReference>
<keyword evidence="3" id="KW-0560">Oxidoreductase</keyword>
<keyword evidence="1" id="KW-0479">Metal-binding</keyword>
<evidence type="ECO:0000256" key="3">
    <source>
        <dbReference type="ARBA" id="ARBA00023002"/>
    </source>
</evidence>